<comment type="caution">
    <text evidence="1">The sequence shown here is derived from an EMBL/GenBank/DDBJ whole genome shotgun (WGS) entry which is preliminary data.</text>
</comment>
<dbReference type="EMBL" id="JAASRO010000001">
    <property type="protein sequence ID" value="NIK54649.1"/>
    <property type="molecule type" value="Genomic_DNA"/>
</dbReference>
<gene>
    <name evidence="1" type="ORF">BJY22_000366</name>
</gene>
<organism evidence="1 2">
    <name type="scientific">Kribbella shirazensis</name>
    <dbReference type="NCBI Taxonomy" id="1105143"/>
    <lineage>
        <taxon>Bacteria</taxon>
        <taxon>Bacillati</taxon>
        <taxon>Actinomycetota</taxon>
        <taxon>Actinomycetes</taxon>
        <taxon>Propionibacteriales</taxon>
        <taxon>Kribbellaceae</taxon>
        <taxon>Kribbella</taxon>
    </lineage>
</organism>
<name>A0A7X5ZZ17_9ACTN</name>
<evidence type="ECO:0000313" key="2">
    <source>
        <dbReference type="Proteomes" id="UP000555407"/>
    </source>
</evidence>
<reference evidence="1 2" key="1">
    <citation type="submission" date="2020-03" db="EMBL/GenBank/DDBJ databases">
        <title>Sequencing the genomes of 1000 actinobacteria strains.</title>
        <authorList>
            <person name="Klenk H.-P."/>
        </authorList>
    </citation>
    <scope>NUCLEOTIDE SEQUENCE [LARGE SCALE GENOMIC DNA]</scope>
    <source>
        <strain evidence="1 2">DSM 45490</strain>
    </source>
</reference>
<protein>
    <recommendedName>
        <fullName evidence="3">Dam-replacing protein HTH domain-containing protein</fullName>
    </recommendedName>
</protein>
<dbReference type="AlphaFoldDB" id="A0A7X5ZZ17"/>
<evidence type="ECO:0000313" key="1">
    <source>
        <dbReference type="EMBL" id="NIK54649.1"/>
    </source>
</evidence>
<dbReference type="RefSeq" id="WP_167203435.1">
    <property type="nucleotide sequence ID" value="NZ_JAASRO010000001.1"/>
</dbReference>
<dbReference type="Proteomes" id="UP000555407">
    <property type="component" value="Unassembled WGS sequence"/>
</dbReference>
<accession>A0A7X5ZZ17</accession>
<keyword evidence="2" id="KW-1185">Reference proteome</keyword>
<sequence>MSQLDFTNQVYDYLRTLGEPGDEVISRIKPWLKATYGLDEREAVHARKIAMGRLFARGLIHRVNARGPYVRILG</sequence>
<evidence type="ECO:0008006" key="3">
    <source>
        <dbReference type="Google" id="ProtNLM"/>
    </source>
</evidence>
<proteinExistence type="predicted"/>